<dbReference type="AlphaFoldDB" id="A0A0B7HW53"/>
<reference evidence="1 2" key="1">
    <citation type="submission" date="2015-01" db="EMBL/GenBank/DDBJ databases">
        <authorList>
            <person name="Xiang T."/>
            <person name="Song Y."/>
            <person name="Huang L."/>
            <person name="Wang B."/>
            <person name="Wu P."/>
        </authorList>
    </citation>
    <scope>NUCLEOTIDE SEQUENCE [LARGE SCALE GENOMIC DNA]</scope>
    <source>
        <strain evidence="1 2">Cc12</strain>
    </source>
</reference>
<dbReference type="EMBL" id="CDOE01000080">
    <property type="protein sequence ID" value="CEN41708.1"/>
    <property type="molecule type" value="Genomic_DNA"/>
</dbReference>
<protein>
    <submittedName>
        <fullName evidence="1">Uncharacterized protein</fullName>
    </submittedName>
</protein>
<organism evidence="1 2">
    <name type="scientific">Capnocytophaga canimorsus</name>
    <dbReference type="NCBI Taxonomy" id="28188"/>
    <lineage>
        <taxon>Bacteria</taxon>
        <taxon>Pseudomonadati</taxon>
        <taxon>Bacteroidota</taxon>
        <taxon>Flavobacteriia</taxon>
        <taxon>Flavobacteriales</taxon>
        <taxon>Flavobacteriaceae</taxon>
        <taxon>Capnocytophaga</taxon>
    </lineage>
</organism>
<proteinExistence type="predicted"/>
<sequence>MLTFQFDLLSKPIDPIQGSLYKLGAKVVIFFQKIISEGIKTYLLGGERLSVDTTKDLRSYH</sequence>
<gene>
    <name evidence="1" type="ORF">CCAN12_810159</name>
</gene>
<evidence type="ECO:0000313" key="2">
    <source>
        <dbReference type="Proteomes" id="UP000044026"/>
    </source>
</evidence>
<name>A0A0B7HW53_9FLAO</name>
<evidence type="ECO:0000313" key="1">
    <source>
        <dbReference type="EMBL" id="CEN41708.1"/>
    </source>
</evidence>
<accession>A0A0B7HW53</accession>
<dbReference type="Proteomes" id="UP000044026">
    <property type="component" value="Unassembled WGS sequence"/>
</dbReference>